<dbReference type="InterPro" id="IPR000160">
    <property type="entry name" value="GGDEF_dom"/>
</dbReference>
<dbReference type="SUPFAM" id="SSF55073">
    <property type="entry name" value="Nucleotide cyclase"/>
    <property type="match status" value="1"/>
</dbReference>
<dbReference type="Pfam" id="PF00672">
    <property type="entry name" value="HAMP"/>
    <property type="match status" value="1"/>
</dbReference>
<feature type="transmembrane region" description="Helical" evidence="6">
    <location>
        <begin position="12"/>
        <end position="32"/>
    </location>
</feature>
<gene>
    <name evidence="10" type="ORF">H735_11505</name>
</gene>
<evidence type="ECO:0000259" key="9">
    <source>
        <dbReference type="PROSITE" id="PS50887"/>
    </source>
</evidence>
<dbReference type="RefSeq" id="WP_020195450.1">
    <property type="nucleotide sequence ID" value="NZ_BAOH01000022.1"/>
</dbReference>
<dbReference type="SMART" id="SM00267">
    <property type="entry name" value="GGDEF"/>
    <property type="match status" value="1"/>
</dbReference>
<dbReference type="CDD" id="cd01948">
    <property type="entry name" value="EAL"/>
    <property type="match status" value="1"/>
</dbReference>
<comment type="caution">
    <text evidence="10">The sequence shown here is derived from an EMBL/GenBank/DDBJ whole genome shotgun (WGS) entry which is preliminary data.</text>
</comment>
<keyword evidence="5 6" id="KW-0472">Membrane</keyword>
<dbReference type="PROSITE" id="PS50887">
    <property type="entry name" value="GGDEF"/>
    <property type="match status" value="1"/>
</dbReference>
<dbReference type="InterPro" id="IPR033479">
    <property type="entry name" value="dCache_1"/>
</dbReference>
<dbReference type="InterPro" id="IPR029787">
    <property type="entry name" value="Nucleotide_cyclase"/>
</dbReference>
<dbReference type="GO" id="GO:0007165">
    <property type="term" value="P:signal transduction"/>
    <property type="evidence" value="ECO:0007669"/>
    <property type="project" value="InterPro"/>
</dbReference>
<sequence>MSNATTQITLRTAVLIPFVMIFLLAIGVIVYVQKQSYEEVVTDISDKQLSVLTESVHDHLNDYLRKPFTTVNALGHNVSYHNLYHPNDTKDVQAYLLSAFKDLYHSMPQLDVIAFGSETGDFTGFRRESADAYTLMVQDHRTDGNLVIYGSEEISDDIRTVIASYDPRTRPWYQPVAQDKKPHWSPIYANADERQDITLSAMTPVFEQGKFAGVLVTDVRINTFNQFLQELKQETNASVYIMDQAHRLVAHSGQGSVISWGTKFSDKGQRLLAEESIDPIIQMSAARVSGQSLTYSDQPYTFEFDFNGQRTFSRITPYYDANGLTWFIGTSISETELLGTLPKSQQKSWIVGFLVSLFGIVISMLIFNRVTRPINATATAAQHLAKGDWDSTMPKPGYVYETTVLVQAFNEMKGNLKASFKALREQLEFDSLTRLYSRQGLIEVSETLTHSGQGSLYLIGINKFRDINDSIGHHNGDQLLIHIAERLKQQLHDEATLARIGGDEFAVFMPTTHSDEDISLMERRLQQLLAAPFMLDGETVVIKISVGVVRTQPEQTMSLWLRNASIALSYAKQDSRTSVCHYSPEMASASKFRTQMLAKIQTGIDNREFVPFYQPIIDLATGNICGAEALARWHSESGMISPLDFIPIAEESGMIKTIGQQILFQACSDTRKAIDSKQWPQDFQLHVNVSVHQLSSPNFVESVAKVLHTTGLSANNVTLEITESRIIDSAPTTLDNLLKLREMGLGIAIDDFGTGYSSLAYLHALPFTCLKIDRTFINRLTKENLDSSVVAAIINITKGMKTNVVAEGVETAAQAQLLSSLGCNQVQGFYYSRPMPMEEWPTHLVNMK</sequence>
<protein>
    <submittedName>
        <fullName evidence="10">Diguanylate cyclase</fullName>
    </submittedName>
</protein>
<accession>A0A0C1Z7N1</accession>
<evidence type="ECO:0000259" key="8">
    <source>
        <dbReference type="PROSITE" id="PS50885"/>
    </source>
</evidence>
<evidence type="ECO:0000256" key="5">
    <source>
        <dbReference type="ARBA" id="ARBA00023136"/>
    </source>
</evidence>
<dbReference type="CDD" id="cd01949">
    <property type="entry name" value="GGDEF"/>
    <property type="match status" value="1"/>
</dbReference>
<dbReference type="CDD" id="cd12913">
    <property type="entry name" value="PDC1_MCP_like"/>
    <property type="match status" value="1"/>
</dbReference>
<dbReference type="SUPFAM" id="SSF158472">
    <property type="entry name" value="HAMP domain-like"/>
    <property type="match status" value="1"/>
</dbReference>
<evidence type="ECO:0000256" key="3">
    <source>
        <dbReference type="ARBA" id="ARBA00022692"/>
    </source>
</evidence>
<dbReference type="InterPro" id="IPR035919">
    <property type="entry name" value="EAL_sf"/>
</dbReference>
<dbReference type="Gene3D" id="6.10.340.10">
    <property type="match status" value="1"/>
</dbReference>
<feature type="domain" description="GGDEF" evidence="9">
    <location>
        <begin position="452"/>
        <end position="584"/>
    </location>
</feature>
<dbReference type="GO" id="GO:0005886">
    <property type="term" value="C:plasma membrane"/>
    <property type="evidence" value="ECO:0007669"/>
    <property type="project" value="UniProtKB-SubCell"/>
</dbReference>
<reference evidence="10 11" key="1">
    <citation type="submission" date="2014-07" db="EMBL/GenBank/DDBJ databases">
        <title>Unique and conserved regions in Vibrio harveyi and related species in comparison with the shrimp pathogen Vibrio harveyi CAIM 1792.</title>
        <authorList>
            <person name="Espinoza-Valles I."/>
            <person name="Vora G."/>
            <person name="Leekitcharoenphon P."/>
            <person name="Ussery D."/>
            <person name="Hoj L."/>
            <person name="Gomez-Gil B."/>
        </authorList>
    </citation>
    <scope>NUCLEOTIDE SEQUENCE [LARGE SCALE GENOMIC DNA]</scope>
    <source>
        <strain evidence="11">CAIM 1854 / LMG 25443</strain>
    </source>
</reference>
<dbReference type="Gene3D" id="3.30.450.20">
    <property type="entry name" value="PAS domain"/>
    <property type="match status" value="1"/>
</dbReference>
<dbReference type="SMART" id="SM00052">
    <property type="entry name" value="EAL"/>
    <property type="match status" value="1"/>
</dbReference>
<dbReference type="Gene3D" id="3.20.20.450">
    <property type="entry name" value="EAL domain"/>
    <property type="match status" value="1"/>
</dbReference>
<dbReference type="InterPro" id="IPR003660">
    <property type="entry name" value="HAMP_dom"/>
</dbReference>
<feature type="transmembrane region" description="Helical" evidence="6">
    <location>
        <begin position="349"/>
        <end position="367"/>
    </location>
</feature>
<dbReference type="InterPro" id="IPR001633">
    <property type="entry name" value="EAL_dom"/>
</dbReference>
<name>A0A0C1Z7N1_9VIBR</name>
<evidence type="ECO:0000259" key="7">
    <source>
        <dbReference type="PROSITE" id="PS50883"/>
    </source>
</evidence>
<dbReference type="PROSITE" id="PS50883">
    <property type="entry name" value="EAL"/>
    <property type="match status" value="1"/>
</dbReference>
<evidence type="ECO:0000313" key="11">
    <source>
        <dbReference type="Proteomes" id="UP000031586"/>
    </source>
</evidence>
<dbReference type="Proteomes" id="UP000031586">
    <property type="component" value="Unassembled WGS sequence"/>
</dbReference>
<dbReference type="GO" id="GO:0071111">
    <property type="term" value="F:cyclic-guanylate-specific phosphodiesterase activity"/>
    <property type="evidence" value="ECO:0007669"/>
    <property type="project" value="InterPro"/>
</dbReference>
<evidence type="ECO:0000313" key="10">
    <source>
        <dbReference type="EMBL" id="KIF52985.1"/>
    </source>
</evidence>
<keyword evidence="3 6" id="KW-0812">Transmembrane</keyword>
<dbReference type="CDD" id="cd06225">
    <property type="entry name" value="HAMP"/>
    <property type="match status" value="1"/>
</dbReference>
<organism evidence="10 11">
    <name type="scientific">Vibrio owensii CAIM 1854 = LMG 25443</name>
    <dbReference type="NCBI Taxonomy" id="1229493"/>
    <lineage>
        <taxon>Bacteria</taxon>
        <taxon>Pseudomonadati</taxon>
        <taxon>Pseudomonadota</taxon>
        <taxon>Gammaproteobacteria</taxon>
        <taxon>Vibrionales</taxon>
        <taxon>Vibrionaceae</taxon>
        <taxon>Vibrio</taxon>
    </lineage>
</organism>
<dbReference type="Pfam" id="PF00563">
    <property type="entry name" value="EAL"/>
    <property type="match status" value="1"/>
</dbReference>
<evidence type="ECO:0000256" key="2">
    <source>
        <dbReference type="ARBA" id="ARBA00022475"/>
    </source>
</evidence>
<dbReference type="InterPro" id="IPR050706">
    <property type="entry name" value="Cyclic-di-GMP_PDE-like"/>
</dbReference>
<dbReference type="NCBIfam" id="TIGR00254">
    <property type="entry name" value="GGDEF"/>
    <property type="match status" value="1"/>
</dbReference>
<comment type="subcellular location">
    <subcellularLocation>
        <location evidence="1">Cell membrane</location>
        <topology evidence="1">Multi-pass membrane protein</topology>
    </subcellularLocation>
</comment>
<dbReference type="PROSITE" id="PS50885">
    <property type="entry name" value="HAMP"/>
    <property type="match status" value="1"/>
</dbReference>
<keyword evidence="2" id="KW-1003">Cell membrane</keyword>
<evidence type="ECO:0000256" key="4">
    <source>
        <dbReference type="ARBA" id="ARBA00022989"/>
    </source>
</evidence>
<dbReference type="InterPro" id="IPR043128">
    <property type="entry name" value="Rev_trsase/Diguanyl_cyclase"/>
</dbReference>
<feature type="domain" description="EAL" evidence="7">
    <location>
        <begin position="593"/>
        <end position="848"/>
    </location>
</feature>
<dbReference type="SUPFAM" id="SSF141868">
    <property type="entry name" value="EAL domain-like"/>
    <property type="match status" value="1"/>
</dbReference>
<dbReference type="PANTHER" id="PTHR33121:SF70">
    <property type="entry name" value="SIGNALING PROTEIN YKOW"/>
    <property type="match status" value="1"/>
</dbReference>
<dbReference type="Gene3D" id="3.30.70.270">
    <property type="match status" value="1"/>
</dbReference>
<dbReference type="Pfam" id="PF02743">
    <property type="entry name" value="dCache_1"/>
    <property type="match status" value="1"/>
</dbReference>
<feature type="domain" description="HAMP" evidence="8">
    <location>
        <begin position="368"/>
        <end position="421"/>
    </location>
</feature>
<dbReference type="Pfam" id="PF00990">
    <property type="entry name" value="GGDEF"/>
    <property type="match status" value="1"/>
</dbReference>
<dbReference type="AlphaFoldDB" id="A0A0C1Z7N1"/>
<dbReference type="EMBL" id="JPRD01000016">
    <property type="protein sequence ID" value="KIF52985.1"/>
    <property type="molecule type" value="Genomic_DNA"/>
</dbReference>
<dbReference type="SMART" id="SM00304">
    <property type="entry name" value="HAMP"/>
    <property type="match status" value="1"/>
</dbReference>
<evidence type="ECO:0000256" key="1">
    <source>
        <dbReference type="ARBA" id="ARBA00004651"/>
    </source>
</evidence>
<dbReference type="PANTHER" id="PTHR33121">
    <property type="entry name" value="CYCLIC DI-GMP PHOSPHODIESTERASE PDEF"/>
    <property type="match status" value="1"/>
</dbReference>
<keyword evidence="4 6" id="KW-1133">Transmembrane helix</keyword>
<dbReference type="PATRIC" id="fig|1229493.5.peg.1395"/>
<proteinExistence type="predicted"/>
<evidence type="ECO:0000256" key="6">
    <source>
        <dbReference type="SAM" id="Phobius"/>
    </source>
</evidence>